<dbReference type="GO" id="GO:0003964">
    <property type="term" value="F:RNA-directed DNA polymerase activity"/>
    <property type="evidence" value="ECO:0007669"/>
    <property type="project" value="UniProtKB-KW"/>
</dbReference>
<evidence type="ECO:0000256" key="6">
    <source>
        <dbReference type="ARBA" id="ARBA00022918"/>
    </source>
</evidence>
<protein>
    <recommendedName>
        <fullName evidence="13">Reverse transcriptase</fullName>
    </recommendedName>
</protein>
<evidence type="ECO:0000256" key="1">
    <source>
        <dbReference type="ARBA" id="ARBA00022679"/>
    </source>
</evidence>
<feature type="domain" description="HTH CENPB-type" evidence="10">
    <location>
        <begin position="24"/>
        <end position="89"/>
    </location>
</feature>
<dbReference type="Gene3D" id="3.10.20.370">
    <property type="match status" value="1"/>
</dbReference>
<evidence type="ECO:0000259" key="9">
    <source>
        <dbReference type="PROSITE" id="PS50878"/>
    </source>
</evidence>
<dbReference type="InterPro" id="IPR043128">
    <property type="entry name" value="Rev_trsase/Diguanyl_cyclase"/>
</dbReference>
<dbReference type="GO" id="GO:0004519">
    <property type="term" value="F:endonuclease activity"/>
    <property type="evidence" value="ECO:0007669"/>
    <property type="project" value="UniProtKB-KW"/>
</dbReference>
<dbReference type="FunFam" id="3.30.70.270:FF:000020">
    <property type="entry name" value="Transposon Tf2-6 polyprotein-like Protein"/>
    <property type="match status" value="1"/>
</dbReference>
<keyword evidence="1" id="KW-0808">Transferase</keyword>
<dbReference type="InterPro" id="IPR043502">
    <property type="entry name" value="DNA/RNA_pol_sf"/>
</dbReference>
<dbReference type="RefSeq" id="XP_065963231.1">
    <property type="nucleotide sequence ID" value="XM_066106293.1"/>
</dbReference>
<keyword evidence="5" id="KW-0378">Hydrolase</keyword>
<proteinExistence type="predicted"/>
<keyword evidence="3" id="KW-0540">Nuclease</keyword>
<dbReference type="InterPro" id="IPR004875">
    <property type="entry name" value="DDE_SF_endonuclease_dom"/>
</dbReference>
<dbReference type="InterPro" id="IPR006600">
    <property type="entry name" value="HTH_CenpB_DNA-bd_dom"/>
</dbReference>
<evidence type="ECO:0000256" key="5">
    <source>
        <dbReference type="ARBA" id="ARBA00022801"/>
    </source>
</evidence>
<accession>A0A834RZS7</accession>
<dbReference type="AlphaFoldDB" id="A0A834RZS7"/>
<evidence type="ECO:0000256" key="7">
    <source>
        <dbReference type="ARBA" id="ARBA00023125"/>
    </source>
</evidence>
<dbReference type="PANTHER" id="PTHR37984">
    <property type="entry name" value="PROTEIN CBG26694"/>
    <property type="match status" value="1"/>
</dbReference>
<dbReference type="Gene3D" id="3.10.10.10">
    <property type="entry name" value="HIV Type 1 Reverse Transcriptase, subunit A, domain 1"/>
    <property type="match status" value="1"/>
</dbReference>
<dbReference type="Pfam" id="PF03184">
    <property type="entry name" value="DDE_1"/>
    <property type="match status" value="1"/>
</dbReference>
<dbReference type="GO" id="GO:0003677">
    <property type="term" value="F:DNA binding"/>
    <property type="evidence" value="ECO:0007669"/>
    <property type="project" value="UniProtKB-KW"/>
</dbReference>
<dbReference type="PROSITE" id="PS50878">
    <property type="entry name" value="RT_POL"/>
    <property type="match status" value="1"/>
</dbReference>
<dbReference type="InterPro" id="IPR000477">
    <property type="entry name" value="RT_dom"/>
</dbReference>
<dbReference type="GO" id="GO:0016787">
    <property type="term" value="F:hydrolase activity"/>
    <property type="evidence" value="ECO:0007669"/>
    <property type="project" value="UniProtKB-KW"/>
</dbReference>
<dbReference type="InterPro" id="IPR041373">
    <property type="entry name" value="RT_RNaseH"/>
</dbReference>
<dbReference type="InterPro" id="IPR050951">
    <property type="entry name" value="Retrovirus_Pol_polyprotein"/>
</dbReference>
<name>A0A834RZS7_9PLEO</name>
<organism evidence="11 12">
    <name type="scientific">Pyrenophora tritici-repentis</name>
    <dbReference type="NCBI Taxonomy" id="45151"/>
    <lineage>
        <taxon>Eukaryota</taxon>
        <taxon>Fungi</taxon>
        <taxon>Dikarya</taxon>
        <taxon>Ascomycota</taxon>
        <taxon>Pezizomycotina</taxon>
        <taxon>Dothideomycetes</taxon>
        <taxon>Pleosporomycetidae</taxon>
        <taxon>Pleosporales</taxon>
        <taxon>Pleosporineae</taxon>
        <taxon>Pleosporaceae</taxon>
        <taxon>Pyrenophora</taxon>
    </lineage>
</organism>
<comment type="caution">
    <text evidence="11">The sequence shown here is derived from an EMBL/GenBank/DDBJ whole genome shotgun (WGS) entry which is preliminary data.</text>
</comment>
<evidence type="ECO:0000256" key="2">
    <source>
        <dbReference type="ARBA" id="ARBA00022695"/>
    </source>
</evidence>
<dbReference type="EMBL" id="NQIK02000003">
    <property type="protein sequence ID" value="KAF7572881.1"/>
    <property type="molecule type" value="Genomic_DNA"/>
</dbReference>
<dbReference type="Proteomes" id="UP000245464">
    <property type="component" value="Chromosome 3"/>
</dbReference>
<evidence type="ECO:0008006" key="13">
    <source>
        <dbReference type="Google" id="ProtNLM"/>
    </source>
</evidence>
<dbReference type="Gene3D" id="3.30.70.270">
    <property type="match status" value="2"/>
</dbReference>
<dbReference type="CDD" id="cd01647">
    <property type="entry name" value="RT_LTR"/>
    <property type="match status" value="1"/>
</dbReference>
<evidence type="ECO:0000256" key="8">
    <source>
        <dbReference type="SAM" id="MobiDB-lite"/>
    </source>
</evidence>
<dbReference type="CDD" id="cd09274">
    <property type="entry name" value="RNase_HI_RT_Ty3"/>
    <property type="match status" value="1"/>
</dbReference>
<evidence type="ECO:0000313" key="12">
    <source>
        <dbReference type="Proteomes" id="UP000245464"/>
    </source>
</evidence>
<keyword evidence="7" id="KW-0238">DNA-binding</keyword>
<gene>
    <name evidence="11" type="ORF">PtrM4_077860</name>
</gene>
<feature type="region of interest" description="Disordered" evidence="8">
    <location>
        <begin position="825"/>
        <end position="846"/>
    </location>
</feature>
<keyword evidence="6" id="KW-0695">RNA-directed DNA polymerase</keyword>
<keyword evidence="2" id="KW-0548">Nucleotidyltransferase</keyword>
<evidence type="ECO:0000256" key="3">
    <source>
        <dbReference type="ARBA" id="ARBA00022722"/>
    </source>
</evidence>
<keyword evidence="4" id="KW-0255">Endonuclease</keyword>
<dbReference type="SUPFAM" id="SSF56672">
    <property type="entry name" value="DNA/RNA polymerases"/>
    <property type="match status" value="1"/>
</dbReference>
<feature type="domain" description="Reverse transcriptase" evidence="9">
    <location>
        <begin position="438"/>
        <end position="617"/>
    </location>
</feature>
<dbReference type="PROSITE" id="PS51253">
    <property type="entry name" value="HTH_CENPB"/>
    <property type="match status" value="1"/>
</dbReference>
<dbReference type="PANTHER" id="PTHR37984:SF5">
    <property type="entry name" value="PROTEIN NYNRIN-LIKE"/>
    <property type="match status" value="1"/>
</dbReference>
<dbReference type="Pfam" id="PF17917">
    <property type="entry name" value="RT_RNaseH"/>
    <property type="match status" value="1"/>
</dbReference>
<evidence type="ECO:0000259" key="10">
    <source>
        <dbReference type="PROSITE" id="PS51253"/>
    </source>
</evidence>
<dbReference type="KEGG" id="ptrr:90955875"/>
<evidence type="ECO:0000256" key="4">
    <source>
        <dbReference type="ARBA" id="ARBA00022759"/>
    </source>
</evidence>
<reference evidence="11" key="1">
    <citation type="journal article" date="2018" name="BMC Genomics">
        <title>Comparative genomics of the wheat fungal pathogen Pyrenophora tritici-repentis reveals chromosomal variations and genome plasticity.</title>
        <authorList>
            <person name="Moolhuijzen P."/>
            <person name="See P.T."/>
            <person name="Hane J.K."/>
            <person name="Shi G."/>
            <person name="Liu Z."/>
            <person name="Oliver R.P."/>
            <person name="Moffat C.S."/>
        </authorList>
    </citation>
    <scope>NUCLEOTIDE SEQUENCE [LARGE SCALE GENOMIC DNA]</scope>
    <source>
        <strain evidence="11">M4</strain>
    </source>
</reference>
<dbReference type="Pfam" id="PF03221">
    <property type="entry name" value="HTH_Tnp_Tc5"/>
    <property type="match status" value="1"/>
</dbReference>
<sequence>MDPIDAALAALESLKLRESPNYTQGYVEQRHLNAAQELQLIQYIDGLSKRGLPPTREMIRNFASNIARKYVGKCWADRFIEQHKLDLLSRWTSGKDSNRHKADSSAKYRLYVDLLQQKIEQYNVEPRHTYNMDEKGFLIGVLSKMKRVFSRRRYESGEMKTLLQDGNREWITLLACICAGGSALTPALIYQAASGNIQDSWLQDFDPSLHKCFFTSSLSGWTSNDIGLAWLQQVFDRETKIKARLQYQLLILNGHGSHVTIDFINFCDKNKILLAVFPPHSTHTLQPLNVVMFSPLAGAYSKVLADFMDMCQGLSSITKCDFFRLFYIAWDVSFHSKSILKSFQCTGLSPFDPQQILARYASADATRPSSSDSITSVISASDWRKIERLLRVVSTLWLFKLPYYNTRMSGSAKRSPTRRSVGSEEETQATKAYIDEMLGKGFIRPSTSPYASPVLVVKKTRGGLRICVDYRGLNAVTRKNRNAPPAIKETLARMAKVQIMTLVDVIAAFNSVRIKHGDEEKTAFLIRYGLYEYLVMPFGLCNAPGTFQTFINETLHDHLNVICTAYLDDVLIYSDDESKHEQHVLTVLGKISKAGMFLDAKKCSFSTKRVRYLGLILTTDSLEMDSKKIATVLEWQIPRSIKDVQAFLGFANFYRRFIKGFSYLTKSLTELTKADGKKAFPLTLDSPAVRSFQLVKDAFKAAGMLAHFDADLDTWLGTDASDFVTAAVLSQMHDGVLRPIAFLSHKMNPAECNYEIYDKELLAIVRAFEEWRFELAGTVDPVKVLSDHQALQTFMTTKRLNRRQARWAEFLSEFNFNITYRPGKQGTKPDALTRRPGDLPEDADDDRRQHQWQIVIKPYQVDPALRVVALTSRQDPHQPYGMAASPTRSGIRTVGRRLLEHTRDTWWKDKSSRLSAWYTQWQLPYDTRRTPAALWLPRRILAKVLMIRSTHGDFEWYHRKFNHEDTSECPCGRPKTPEHLVFCKRATTHFKKWPLRPIVPPRTRQEGLAYLAQLIDQPQEFETFVKVTNSFYDE</sequence>
<evidence type="ECO:0000313" key="11">
    <source>
        <dbReference type="EMBL" id="KAF7572881.1"/>
    </source>
</evidence>
<dbReference type="GeneID" id="90955875"/>
<dbReference type="Pfam" id="PF00078">
    <property type="entry name" value="RVT_1"/>
    <property type="match status" value="1"/>
</dbReference>